<accession>A0A0F9LW14</accession>
<proteinExistence type="predicted"/>
<feature type="transmembrane region" description="Helical" evidence="1">
    <location>
        <begin position="36"/>
        <end position="54"/>
    </location>
</feature>
<protein>
    <submittedName>
        <fullName evidence="2">Uncharacterized protein</fullName>
    </submittedName>
</protein>
<dbReference type="EMBL" id="LAZR01010149">
    <property type="protein sequence ID" value="KKM68545.1"/>
    <property type="molecule type" value="Genomic_DNA"/>
</dbReference>
<gene>
    <name evidence="2" type="ORF">LCGC14_1459810</name>
</gene>
<evidence type="ECO:0000256" key="1">
    <source>
        <dbReference type="SAM" id="Phobius"/>
    </source>
</evidence>
<keyword evidence="1" id="KW-0812">Transmembrane</keyword>
<reference evidence="2" key="1">
    <citation type="journal article" date="2015" name="Nature">
        <title>Complex archaea that bridge the gap between prokaryotes and eukaryotes.</title>
        <authorList>
            <person name="Spang A."/>
            <person name="Saw J.H."/>
            <person name="Jorgensen S.L."/>
            <person name="Zaremba-Niedzwiedzka K."/>
            <person name="Martijn J."/>
            <person name="Lind A.E."/>
            <person name="van Eijk R."/>
            <person name="Schleper C."/>
            <person name="Guy L."/>
            <person name="Ettema T.J."/>
        </authorList>
    </citation>
    <scope>NUCLEOTIDE SEQUENCE</scope>
</reference>
<name>A0A0F9LW14_9ZZZZ</name>
<evidence type="ECO:0000313" key="2">
    <source>
        <dbReference type="EMBL" id="KKM68545.1"/>
    </source>
</evidence>
<keyword evidence="1" id="KW-1133">Transmembrane helix</keyword>
<keyword evidence="1" id="KW-0472">Membrane</keyword>
<organism evidence="2">
    <name type="scientific">marine sediment metagenome</name>
    <dbReference type="NCBI Taxonomy" id="412755"/>
    <lineage>
        <taxon>unclassified sequences</taxon>
        <taxon>metagenomes</taxon>
        <taxon>ecological metagenomes</taxon>
    </lineage>
</organism>
<dbReference type="AlphaFoldDB" id="A0A0F9LW14"/>
<sequence>MHLLYRPFFNYLLSSFFQEIPKEVISQALEANPYNAAAYGLLVFVLMVFSFMNYRDRRRTEKAYYQHLQDWTSLLVKVEEKMSILKDIRAFYLERLTAELQNDVSSVPQQGERGDNSSDS</sequence>
<comment type="caution">
    <text evidence="2">The sequence shown here is derived from an EMBL/GenBank/DDBJ whole genome shotgun (WGS) entry which is preliminary data.</text>
</comment>